<feature type="compositionally biased region" description="Polar residues" evidence="1">
    <location>
        <begin position="42"/>
        <end position="56"/>
    </location>
</feature>
<organism evidence="2 3">
    <name type="scientific">Olea europaea subsp. europaea</name>
    <dbReference type="NCBI Taxonomy" id="158383"/>
    <lineage>
        <taxon>Eukaryota</taxon>
        <taxon>Viridiplantae</taxon>
        <taxon>Streptophyta</taxon>
        <taxon>Embryophyta</taxon>
        <taxon>Tracheophyta</taxon>
        <taxon>Spermatophyta</taxon>
        <taxon>Magnoliopsida</taxon>
        <taxon>eudicotyledons</taxon>
        <taxon>Gunneridae</taxon>
        <taxon>Pentapetalae</taxon>
        <taxon>asterids</taxon>
        <taxon>lamiids</taxon>
        <taxon>Lamiales</taxon>
        <taxon>Oleaceae</taxon>
        <taxon>Oleeae</taxon>
        <taxon>Olea</taxon>
    </lineage>
</organism>
<dbReference type="Proteomes" id="UP000594638">
    <property type="component" value="Unassembled WGS sequence"/>
</dbReference>
<accession>A0A8S0U7L2</accession>
<feature type="compositionally biased region" description="Polar residues" evidence="1">
    <location>
        <begin position="16"/>
        <end position="27"/>
    </location>
</feature>
<protein>
    <submittedName>
        <fullName evidence="2">Uncharacterized protein</fullName>
    </submittedName>
</protein>
<reference evidence="2 3" key="1">
    <citation type="submission" date="2019-12" db="EMBL/GenBank/DDBJ databases">
        <authorList>
            <person name="Alioto T."/>
            <person name="Alioto T."/>
            <person name="Gomez Garrido J."/>
        </authorList>
    </citation>
    <scope>NUCLEOTIDE SEQUENCE [LARGE SCALE GENOMIC DNA]</scope>
</reference>
<feature type="region of interest" description="Disordered" evidence="1">
    <location>
        <begin position="1"/>
        <end position="58"/>
    </location>
</feature>
<dbReference type="OrthoDB" id="585237at2759"/>
<evidence type="ECO:0000256" key="1">
    <source>
        <dbReference type="SAM" id="MobiDB-lite"/>
    </source>
</evidence>
<name>A0A8S0U7L2_OLEEU</name>
<dbReference type="Gramene" id="OE9A112761T1">
    <property type="protein sequence ID" value="OE9A112761C1"/>
    <property type="gene ID" value="OE9A112761"/>
</dbReference>
<proteinExistence type="predicted"/>
<dbReference type="EMBL" id="CACTIH010007443">
    <property type="protein sequence ID" value="CAA3013576.1"/>
    <property type="molecule type" value="Genomic_DNA"/>
</dbReference>
<comment type="caution">
    <text evidence="2">The sequence shown here is derived from an EMBL/GenBank/DDBJ whole genome shotgun (WGS) entry which is preliminary data.</text>
</comment>
<evidence type="ECO:0000313" key="3">
    <source>
        <dbReference type="Proteomes" id="UP000594638"/>
    </source>
</evidence>
<evidence type="ECO:0000313" key="2">
    <source>
        <dbReference type="EMBL" id="CAA3013576.1"/>
    </source>
</evidence>
<sequence length="113" mass="12743">MWSLPNRPKRFAKNFGKTSTPHPQQAQKQKESRATFRITAESMGSSGKRNGNSPNCENGVMEEQYKRCAVYHAFMHRMPSTGSIESSILSEKPNCKSEVLPTELYPLSQVEHA</sequence>
<keyword evidence="3" id="KW-1185">Reference proteome</keyword>
<gene>
    <name evidence="2" type="ORF">OLEA9_A112761</name>
</gene>
<dbReference type="AlphaFoldDB" id="A0A8S0U7L2"/>